<keyword evidence="12" id="KW-1185">Reference proteome</keyword>
<dbReference type="SUPFAM" id="SSF161093">
    <property type="entry name" value="MgtE membrane domain-like"/>
    <property type="match status" value="1"/>
</dbReference>
<dbReference type="RefSeq" id="WP_013033773.1">
    <property type="nucleotide sequence ID" value="NC_013960.1"/>
</dbReference>
<keyword evidence="7 9" id="KW-0472">Membrane</keyword>
<protein>
    <recommendedName>
        <fullName evidence="9">Magnesium transporter MgtE</fullName>
    </recommendedName>
</protein>
<evidence type="ECO:0000259" key="10">
    <source>
        <dbReference type="PROSITE" id="PS51371"/>
    </source>
</evidence>
<accession>D5BY08</accession>
<dbReference type="InterPro" id="IPR006667">
    <property type="entry name" value="SLC41_membr_dom"/>
</dbReference>
<evidence type="ECO:0000256" key="2">
    <source>
        <dbReference type="ARBA" id="ARBA00009749"/>
    </source>
</evidence>
<evidence type="ECO:0000313" key="11">
    <source>
        <dbReference type="EMBL" id="ADE15919.1"/>
    </source>
</evidence>
<comment type="subcellular location">
    <subcellularLocation>
        <location evidence="9">Cell membrane</location>
        <topology evidence="9">Multi-pass membrane protein</topology>
    </subcellularLocation>
    <subcellularLocation>
        <location evidence="1">Membrane</location>
        <topology evidence="1">Multi-pass membrane protein</topology>
    </subcellularLocation>
</comment>
<gene>
    <name evidence="11" type="ordered locus">Nhal_2854</name>
</gene>
<dbReference type="NCBIfam" id="TIGR00400">
    <property type="entry name" value="mgtE"/>
    <property type="match status" value="1"/>
</dbReference>
<feature type="transmembrane region" description="Helical" evidence="9">
    <location>
        <begin position="294"/>
        <end position="319"/>
    </location>
</feature>
<evidence type="ECO:0000256" key="3">
    <source>
        <dbReference type="ARBA" id="ARBA00022448"/>
    </source>
</evidence>
<dbReference type="Gene3D" id="3.10.580.10">
    <property type="entry name" value="CBS-domain"/>
    <property type="match status" value="1"/>
</dbReference>
<keyword evidence="4 9" id="KW-0812">Transmembrane</keyword>
<dbReference type="SUPFAM" id="SSF158791">
    <property type="entry name" value="MgtE N-terminal domain-like"/>
    <property type="match status" value="1"/>
</dbReference>
<evidence type="ECO:0000256" key="5">
    <source>
        <dbReference type="ARBA" id="ARBA00022842"/>
    </source>
</evidence>
<comment type="similarity">
    <text evidence="2 9">Belongs to the SLC41A transporter family.</text>
</comment>
<dbReference type="SUPFAM" id="SSF54631">
    <property type="entry name" value="CBS-domain pair"/>
    <property type="match status" value="1"/>
</dbReference>
<dbReference type="Proteomes" id="UP000001844">
    <property type="component" value="Chromosome"/>
</dbReference>
<dbReference type="InterPro" id="IPR038076">
    <property type="entry name" value="MgtE_N_sf"/>
</dbReference>
<dbReference type="Gene3D" id="1.25.60.10">
    <property type="entry name" value="MgtE N-terminal domain-like"/>
    <property type="match status" value="1"/>
</dbReference>
<feature type="transmembrane region" description="Helical" evidence="9">
    <location>
        <begin position="409"/>
        <end position="432"/>
    </location>
</feature>
<feature type="domain" description="CBS" evidence="10">
    <location>
        <begin position="113"/>
        <end position="177"/>
    </location>
</feature>
<keyword evidence="6 9" id="KW-1133">Transmembrane helix</keyword>
<dbReference type="Pfam" id="PF00571">
    <property type="entry name" value="CBS"/>
    <property type="match status" value="2"/>
</dbReference>
<dbReference type="STRING" id="472759.Nhal_2854"/>
<reference evidence="12" key="1">
    <citation type="submission" date="2010-04" db="EMBL/GenBank/DDBJ databases">
        <title>Complete genome sequence of Nitrosococcus halophilus Nc4, a salt-adapted, aerobic obligate ammonia-oxidizing sulfur purple bacterium.</title>
        <authorList>
            <consortium name="US DOE Joint Genome Institute"/>
            <person name="Campbell M.A."/>
            <person name="Malfatti S.A."/>
            <person name="Chain P.S.G."/>
            <person name="Heidelberg J.F."/>
            <person name="Ward B.B."/>
            <person name="Klotz M.G."/>
        </authorList>
    </citation>
    <scope>NUCLEOTIDE SEQUENCE [LARGE SCALE GENOMIC DNA]</scope>
    <source>
        <strain evidence="12">Nc4</strain>
    </source>
</reference>
<evidence type="ECO:0000256" key="7">
    <source>
        <dbReference type="ARBA" id="ARBA00023136"/>
    </source>
</evidence>
<dbReference type="Gene3D" id="1.10.357.20">
    <property type="entry name" value="SLC41 divalent cation transporters, integral membrane domain"/>
    <property type="match status" value="1"/>
</dbReference>
<dbReference type="HOGENOM" id="CLU_037408_2_2_6"/>
<evidence type="ECO:0000256" key="6">
    <source>
        <dbReference type="ARBA" id="ARBA00022989"/>
    </source>
</evidence>
<dbReference type="CDD" id="cd04606">
    <property type="entry name" value="CBS_pair_Mg_transporter"/>
    <property type="match status" value="1"/>
</dbReference>
<dbReference type="PANTHER" id="PTHR43773">
    <property type="entry name" value="MAGNESIUM TRANSPORTER MGTE"/>
    <property type="match status" value="1"/>
</dbReference>
<evidence type="ECO:0000256" key="9">
    <source>
        <dbReference type="RuleBase" id="RU362011"/>
    </source>
</evidence>
<dbReference type="EMBL" id="CP001798">
    <property type="protein sequence ID" value="ADE15919.1"/>
    <property type="molecule type" value="Genomic_DNA"/>
</dbReference>
<dbReference type="SMART" id="SM00924">
    <property type="entry name" value="MgtE_N"/>
    <property type="match status" value="1"/>
</dbReference>
<dbReference type="InterPro" id="IPR006668">
    <property type="entry name" value="Mg_transptr_MgtE_intracell_dom"/>
</dbReference>
<dbReference type="SMART" id="SM00116">
    <property type="entry name" value="CBS"/>
    <property type="match status" value="2"/>
</dbReference>
<evidence type="ECO:0000256" key="4">
    <source>
        <dbReference type="ARBA" id="ARBA00022692"/>
    </source>
</evidence>
<keyword evidence="9" id="KW-1003">Cell membrane</keyword>
<feature type="transmembrane region" description="Helical" evidence="9">
    <location>
        <begin position="369"/>
        <end position="397"/>
    </location>
</feature>
<dbReference type="KEGG" id="nhl:Nhal_2854"/>
<dbReference type="PANTHER" id="PTHR43773:SF1">
    <property type="entry name" value="MAGNESIUM TRANSPORTER MGTE"/>
    <property type="match status" value="1"/>
</dbReference>
<dbReference type="GO" id="GO:0015095">
    <property type="term" value="F:magnesium ion transmembrane transporter activity"/>
    <property type="evidence" value="ECO:0007669"/>
    <property type="project" value="UniProtKB-UniRule"/>
</dbReference>
<dbReference type="GO" id="GO:0005886">
    <property type="term" value="C:plasma membrane"/>
    <property type="evidence" value="ECO:0007669"/>
    <property type="project" value="UniProtKB-SubCell"/>
</dbReference>
<keyword evidence="9" id="KW-0479">Metal-binding</keyword>
<keyword evidence="3 9" id="KW-0813">Transport</keyword>
<keyword evidence="5 9" id="KW-0460">Magnesium</keyword>
<evidence type="ECO:0000256" key="8">
    <source>
        <dbReference type="PROSITE-ProRule" id="PRU00703"/>
    </source>
</evidence>
<dbReference type="GO" id="GO:0046872">
    <property type="term" value="F:metal ion binding"/>
    <property type="evidence" value="ECO:0007669"/>
    <property type="project" value="UniProtKB-KW"/>
</dbReference>
<comment type="subunit">
    <text evidence="9">Homodimer.</text>
</comment>
<dbReference type="InterPro" id="IPR036739">
    <property type="entry name" value="SLC41_membr_dom_sf"/>
</dbReference>
<dbReference type="PROSITE" id="PS51371">
    <property type="entry name" value="CBS"/>
    <property type="match status" value="2"/>
</dbReference>
<organism evidence="11 12">
    <name type="scientific">Nitrosococcus halophilus (strain Nc4)</name>
    <dbReference type="NCBI Taxonomy" id="472759"/>
    <lineage>
        <taxon>Bacteria</taxon>
        <taxon>Pseudomonadati</taxon>
        <taxon>Pseudomonadota</taxon>
        <taxon>Gammaproteobacteria</taxon>
        <taxon>Chromatiales</taxon>
        <taxon>Chromatiaceae</taxon>
        <taxon>Nitrosococcus</taxon>
    </lineage>
</organism>
<comment type="function">
    <text evidence="9">Acts as a magnesium transporter.</text>
</comment>
<dbReference type="InterPro" id="IPR006669">
    <property type="entry name" value="MgtE_transporter"/>
</dbReference>
<dbReference type="AlphaFoldDB" id="D5BY08"/>
<name>D5BY08_NITHN</name>
<dbReference type="InterPro" id="IPR046342">
    <property type="entry name" value="CBS_dom_sf"/>
</dbReference>
<feature type="domain" description="CBS" evidence="10">
    <location>
        <begin position="178"/>
        <end position="234"/>
    </location>
</feature>
<dbReference type="Pfam" id="PF03448">
    <property type="entry name" value="MgtE_N"/>
    <property type="match status" value="1"/>
</dbReference>
<dbReference type="InterPro" id="IPR000644">
    <property type="entry name" value="CBS_dom"/>
</dbReference>
<dbReference type="Pfam" id="PF01769">
    <property type="entry name" value="MgtE"/>
    <property type="match status" value="1"/>
</dbReference>
<evidence type="ECO:0000256" key="1">
    <source>
        <dbReference type="ARBA" id="ARBA00004141"/>
    </source>
</evidence>
<sequence>MNATHESIQALRQVWSTLSPAEQAQKFSALSSRKAKNFFHRLTPLEQSQLLMELSPLDRRRWFLTLAPDDAADVIQESPLLMRRELLDMLDVRTRREVFHLLHYAEDVAGGIMSPRFARVRPEASVEEALIALRMQALNQTETIYYAYVVDREERLCGVISIRELFSARSHIKVADLMHTEVVSVPEDADREAVAKVIAHHDLLAVPVVDEQGRMKGIITVDDIVDVLTREATEDIQKLGGSRALDMPFLQTGFKAMVGKRVGWLALLFLGAMLTAGAMSQFEEQLAEVVALTLFVPLIISSGGNAGSQVSTLVIRAIALGEVRPQDWWRVALREIRAGLALGGILASLGLIVLFLASFFWGGDSHSTALLALTVGLSIIGVVTTGTLVGSLLPFVLHALDFDPATASAPLVSTLVDLLGLVLYLSIARLVFSNLLI</sequence>
<dbReference type="eggNOG" id="COG2239">
    <property type="taxonomic scope" value="Bacteria"/>
</dbReference>
<proteinExistence type="inferred from homology"/>
<feature type="transmembrane region" description="Helical" evidence="9">
    <location>
        <begin position="262"/>
        <end position="282"/>
    </location>
</feature>
<dbReference type="OrthoDB" id="9790355at2"/>
<feature type="transmembrane region" description="Helical" evidence="9">
    <location>
        <begin position="340"/>
        <end position="363"/>
    </location>
</feature>
<keyword evidence="8" id="KW-0129">CBS domain</keyword>
<evidence type="ECO:0000313" key="12">
    <source>
        <dbReference type="Proteomes" id="UP000001844"/>
    </source>
</evidence>